<dbReference type="InterPro" id="IPR012433">
    <property type="entry name" value="Imm11"/>
</dbReference>
<gene>
    <name evidence="2" type="ORF">BSQ33_01710</name>
</gene>
<reference evidence="2 3" key="1">
    <citation type="submission" date="2016-12" db="EMBL/GenBank/DDBJ databases">
        <authorList>
            <person name="Song W.-J."/>
            <person name="Kurnit D.M."/>
        </authorList>
    </citation>
    <scope>NUCLEOTIDE SEQUENCE [LARGE SCALE GENOMIC DNA]</scope>
    <source>
        <strain evidence="2 3">ATCC 43942</strain>
    </source>
</reference>
<name>A0A1Z2SBN4_VIBGA</name>
<protein>
    <recommendedName>
        <fullName evidence="1">Immunity MXAN-0049 protein domain-containing protein</fullName>
    </recommendedName>
</protein>
<dbReference type="Proteomes" id="UP000196708">
    <property type="component" value="Chromosome 1"/>
</dbReference>
<dbReference type="KEGG" id="vga:BSQ33_01710"/>
<dbReference type="RefSeq" id="WP_088133109.1">
    <property type="nucleotide sequence ID" value="NZ_CP018835.1"/>
</dbReference>
<organism evidence="2 3">
    <name type="scientific">Vibrio gazogenes</name>
    <dbReference type="NCBI Taxonomy" id="687"/>
    <lineage>
        <taxon>Bacteria</taxon>
        <taxon>Pseudomonadati</taxon>
        <taxon>Pseudomonadota</taxon>
        <taxon>Gammaproteobacteria</taxon>
        <taxon>Vibrionales</taxon>
        <taxon>Vibrionaceae</taxon>
        <taxon>Vibrio</taxon>
    </lineage>
</organism>
<evidence type="ECO:0000259" key="1">
    <source>
        <dbReference type="Pfam" id="PF07791"/>
    </source>
</evidence>
<sequence>MTIKIWTNKVDNDLYYTTGKARNQSILHSLKLTSGTALSDRWPEVVIDITSDYKPADSFLSGPMLIVSRELADLIYKFATDKEVEYLPVEVVYKGNPQGEYGFLNILNICDVLDRSNSQFTEIDGMIDSIDLVRIDESATEGKTIFQLDAIEWIVCVDKGLAEEIEKTAFTGIAFKSESEWQPF</sequence>
<evidence type="ECO:0000313" key="2">
    <source>
        <dbReference type="EMBL" id="ASA54575.1"/>
    </source>
</evidence>
<feature type="domain" description="Immunity MXAN-0049 protein" evidence="1">
    <location>
        <begin position="62"/>
        <end position="176"/>
    </location>
</feature>
<proteinExistence type="predicted"/>
<evidence type="ECO:0000313" key="3">
    <source>
        <dbReference type="Proteomes" id="UP000196708"/>
    </source>
</evidence>
<dbReference type="EMBL" id="CP018835">
    <property type="protein sequence ID" value="ASA54575.1"/>
    <property type="molecule type" value="Genomic_DNA"/>
</dbReference>
<dbReference type="Pfam" id="PF07791">
    <property type="entry name" value="Imm11"/>
    <property type="match status" value="1"/>
</dbReference>
<dbReference type="AlphaFoldDB" id="A0A1Z2SBN4"/>
<accession>A0A1Z2SBN4</accession>
<dbReference type="OrthoDB" id="5356505at2"/>